<dbReference type="InterPro" id="IPR029044">
    <property type="entry name" value="Nucleotide-diphossugar_trans"/>
</dbReference>
<gene>
    <name evidence="2" type="ORF">B0I08_101621</name>
</gene>
<accession>A0A2T0VK36</accession>
<dbReference type="PANTHER" id="PTHR43685:SF2">
    <property type="entry name" value="GLYCOSYLTRANSFERASE 2-LIKE DOMAIN-CONTAINING PROTEIN"/>
    <property type="match status" value="1"/>
</dbReference>
<proteinExistence type="predicted"/>
<dbReference type="EMBL" id="PVTL01000001">
    <property type="protein sequence ID" value="PRY70485.1"/>
    <property type="molecule type" value="Genomic_DNA"/>
</dbReference>
<dbReference type="SUPFAM" id="SSF53448">
    <property type="entry name" value="Nucleotide-diphospho-sugar transferases"/>
    <property type="match status" value="1"/>
</dbReference>
<keyword evidence="3" id="KW-1185">Reference proteome</keyword>
<dbReference type="OrthoDB" id="9802632at2"/>
<comment type="caution">
    <text evidence="2">The sequence shown here is derived from an EMBL/GenBank/DDBJ whole genome shotgun (WGS) entry which is preliminary data.</text>
</comment>
<dbReference type="InterPro" id="IPR050834">
    <property type="entry name" value="Glycosyltransf_2"/>
</dbReference>
<keyword evidence="2" id="KW-0808">Transferase</keyword>
<evidence type="ECO:0000313" key="2">
    <source>
        <dbReference type="EMBL" id="PRY70485.1"/>
    </source>
</evidence>
<dbReference type="Gene3D" id="3.90.550.10">
    <property type="entry name" value="Spore Coat Polysaccharide Biosynthesis Protein SpsA, Chain A"/>
    <property type="match status" value="1"/>
</dbReference>
<sequence length="254" mass="27809">MPTISVVIPALDDADFLRTCLAALRNQSRPADEIIVVDNGSTDDTAAVARTAGVRLLYEALPGIFPATATGFDAATGDIIARLDTDSVPPRDWLERIEASLAALRSPAAVTGSAEFYGGNRVACWFGQHVYLGGYFLGMTVLLGHPPLFGSNFAMHRELWALTRDRAHRELKLVHDDLDFSMNLPAGSTVHFDRRLLVAVSARPFGNVAALAKRVKLAYYTLAINAKERSYRARRAEFRLGLQARDSASKYTSR</sequence>
<organism evidence="2 3">
    <name type="scientific">Glaciihabitans tibetensis</name>
    <dbReference type="NCBI Taxonomy" id="1266600"/>
    <lineage>
        <taxon>Bacteria</taxon>
        <taxon>Bacillati</taxon>
        <taxon>Actinomycetota</taxon>
        <taxon>Actinomycetes</taxon>
        <taxon>Micrococcales</taxon>
        <taxon>Microbacteriaceae</taxon>
        <taxon>Glaciihabitans</taxon>
    </lineage>
</organism>
<dbReference type="RefSeq" id="WP_106209653.1">
    <property type="nucleotide sequence ID" value="NZ_PVTL01000001.1"/>
</dbReference>
<reference evidence="2 3" key="1">
    <citation type="submission" date="2018-03" db="EMBL/GenBank/DDBJ databases">
        <title>Genomic Encyclopedia of Type Strains, Phase III (KMG-III): the genomes of soil and plant-associated and newly described type strains.</title>
        <authorList>
            <person name="Whitman W."/>
        </authorList>
    </citation>
    <scope>NUCLEOTIDE SEQUENCE [LARGE SCALE GENOMIC DNA]</scope>
    <source>
        <strain evidence="2 3">CGMCC 1.12484</strain>
    </source>
</reference>
<evidence type="ECO:0000313" key="3">
    <source>
        <dbReference type="Proteomes" id="UP000237983"/>
    </source>
</evidence>
<feature type="domain" description="Glycosyltransferase 2-like" evidence="1">
    <location>
        <begin position="5"/>
        <end position="157"/>
    </location>
</feature>
<dbReference type="InterPro" id="IPR001173">
    <property type="entry name" value="Glyco_trans_2-like"/>
</dbReference>
<dbReference type="CDD" id="cd00761">
    <property type="entry name" value="Glyco_tranf_GTA_type"/>
    <property type="match status" value="1"/>
</dbReference>
<dbReference type="Proteomes" id="UP000237983">
    <property type="component" value="Unassembled WGS sequence"/>
</dbReference>
<dbReference type="PANTHER" id="PTHR43685">
    <property type="entry name" value="GLYCOSYLTRANSFERASE"/>
    <property type="match status" value="1"/>
</dbReference>
<dbReference type="Pfam" id="PF00535">
    <property type="entry name" value="Glycos_transf_2"/>
    <property type="match status" value="1"/>
</dbReference>
<dbReference type="AlphaFoldDB" id="A0A2T0VK36"/>
<evidence type="ECO:0000259" key="1">
    <source>
        <dbReference type="Pfam" id="PF00535"/>
    </source>
</evidence>
<name>A0A2T0VK36_9MICO</name>
<dbReference type="GO" id="GO:0016740">
    <property type="term" value="F:transferase activity"/>
    <property type="evidence" value="ECO:0007669"/>
    <property type="project" value="UniProtKB-KW"/>
</dbReference>
<protein>
    <submittedName>
        <fullName evidence="2">Glycosyl transferase family 2</fullName>
    </submittedName>
</protein>